<dbReference type="InterPro" id="IPR045866">
    <property type="entry name" value="FAM210A/B-like"/>
</dbReference>
<keyword evidence="4" id="KW-1185">Reference proteome</keyword>
<dbReference type="Pfam" id="PF06916">
    <property type="entry name" value="FAM210A-B_dom"/>
    <property type="match status" value="1"/>
</dbReference>
<dbReference type="InterPro" id="IPR009688">
    <property type="entry name" value="FAM210A/B-like_dom"/>
</dbReference>
<feature type="region of interest" description="Disordered" evidence="1">
    <location>
        <begin position="175"/>
        <end position="214"/>
    </location>
</feature>
<sequence>MQAARPTLQETLTRYGKVGLGVHICLSTVSFAGCYTAVRFQLPVDLLLERFGLSSRTSGTEPAAGVGVTEGKEDSVAVSGAASAGSTAVVAYVVYKALLPVRASITVALTPLVARTLTRLRYPAMVARVLAEWDAPPPGVPAAPATGPPPPAGPEAGCQWRSLFRRRFLRQQAWDAEKQRKSRAPAAGAVTERARAAEEPPLKKDGKFHPSGRAKVTRGIENGRERTHAPRMRACRRCGLDFDPQSRDLTGCGWHAGRFAPFDPDGVAVGRATSKDFERRARDIIKAHNRKKTSRRANVVVFGAACDNGVEREAINAIVGSLLMRFRRPSC</sequence>
<gene>
    <name evidence="3" type="ORF">PCOR1329_LOCUS13191</name>
</gene>
<dbReference type="PANTHER" id="PTHR21377">
    <property type="entry name" value="PROTEIN FAM210B, MITOCHONDRIAL"/>
    <property type="match status" value="1"/>
</dbReference>
<evidence type="ECO:0000313" key="4">
    <source>
        <dbReference type="Proteomes" id="UP001189429"/>
    </source>
</evidence>
<reference evidence="3" key="1">
    <citation type="submission" date="2023-10" db="EMBL/GenBank/DDBJ databases">
        <authorList>
            <person name="Chen Y."/>
            <person name="Shah S."/>
            <person name="Dougan E. K."/>
            <person name="Thang M."/>
            <person name="Chan C."/>
        </authorList>
    </citation>
    <scope>NUCLEOTIDE SEQUENCE [LARGE SCALE GENOMIC DNA]</scope>
</reference>
<protein>
    <recommendedName>
        <fullName evidence="2">DUF1279 domain-containing protein</fullName>
    </recommendedName>
</protein>
<feature type="compositionally biased region" description="Basic and acidic residues" evidence="1">
    <location>
        <begin position="192"/>
        <end position="208"/>
    </location>
</feature>
<evidence type="ECO:0000256" key="1">
    <source>
        <dbReference type="SAM" id="MobiDB-lite"/>
    </source>
</evidence>
<dbReference type="Proteomes" id="UP001189429">
    <property type="component" value="Unassembled WGS sequence"/>
</dbReference>
<feature type="domain" description="DUF1279" evidence="2">
    <location>
        <begin position="9"/>
        <end position="112"/>
    </location>
</feature>
<dbReference type="PROSITE" id="PS51257">
    <property type="entry name" value="PROKAR_LIPOPROTEIN"/>
    <property type="match status" value="1"/>
</dbReference>
<comment type="caution">
    <text evidence="3">The sequence shown here is derived from an EMBL/GenBank/DDBJ whole genome shotgun (WGS) entry which is preliminary data.</text>
</comment>
<dbReference type="EMBL" id="CAUYUJ010003891">
    <property type="protein sequence ID" value="CAK0807267.1"/>
    <property type="molecule type" value="Genomic_DNA"/>
</dbReference>
<evidence type="ECO:0000259" key="2">
    <source>
        <dbReference type="Pfam" id="PF06916"/>
    </source>
</evidence>
<proteinExistence type="predicted"/>
<dbReference type="PANTHER" id="PTHR21377:SF0">
    <property type="entry name" value="PROTEIN FAM210B, MITOCHONDRIAL"/>
    <property type="match status" value="1"/>
</dbReference>
<name>A0ABN9QMB4_9DINO</name>
<evidence type="ECO:0000313" key="3">
    <source>
        <dbReference type="EMBL" id="CAK0807267.1"/>
    </source>
</evidence>
<accession>A0ABN9QMB4</accession>
<organism evidence="3 4">
    <name type="scientific">Prorocentrum cordatum</name>
    <dbReference type="NCBI Taxonomy" id="2364126"/>
    <lineage>
        <taxon>Eukaryota</taxon>
        <taxon>Sar</taxon>
        <taxon>Alveolata</taxon>
        <taxon>Dinophyceae</taxon>
        <taxon>Prorocentrales</taxon>
        <taxon>Prorocentraceae</taxon>
        <taxon>Prorocentrum</taxon>
    </lineage>
</organism>